<organism evidence="8 9">
    <name type="scientific">Methanococcus aeolicus (strain ATCC BAA-1280 / DSM 17508 / OCM 812 / Nankai-3)</name>
    <dbReference type="NCBI Taxonomy" id="419665"/>
    <lineage>
        <taxon>Archaea</taxon>
        <taxon>Methanobacteriati</taxon>
        <taxon>Methanobacteriota</taxon>
        <taxon>Methanomada group</taxon>
        <taxon>Methanococci</taxon>
        <taxon>Methanococcales</taxon>
        <taxon>Methanococcaceae</taxon>
        <taxon>Methanococcus</taxon>
    </lineage>
</organism>
<dbReference type="PANTHER" id="PTHR11835">
    <property type="entry name" value="DECARBOXYLATING DEHYDROGENASES-ISOCITRATE, ISOPROPYLMALATE, TARTRATE"/>
    <property type="match status" value="1"/>
</dbReference>
<keyword evidence="6" id="KW-0520">NAD</keyword>
<dbReference type="GO" id="GO:0009098">
    <property type="term" value="P:L-leucine biosynthetic process"/>
    <property type="evidence" value="ECO:0007669"/>
    <property type="project" value="InterPro"/>
</dbReference>
<evidence type="ECO:0000256" key="3">
    <source>
        <dbReference type="ARBA" id="ARBA00022723"/>
    </source>
</evidence>
<dbReference type="EMBL" id="CP000743">
    <property type="protein sequence ID" value="ABR57060.1"/>
    <property type="molecule type" value="Genomic_DNA"/>
</dbReference>
<dbReference type="KEGG" id="mae:Maeo_1484"/>
<dbReference type="PROSITE" id="PS00470">
    <property type="entry name" value="IDH_IMDH"/>
    <property type="match status" value="1"/>
</dbReference>
<name>A6UX38_META3</name>
<comment type="cofactor">
    <cofactor evidence="1">
        <name>Mg(2+)</name>
        <dbReference type="ChEBI" id="CHEBI:18420"/>
    </cofactor>
</comment>
<dbReference type="GO" id="GO:0006099">
    <property type="term" value="P:tricarboxylic acid cycle"/>
    <property type="evidence" value="ECO:0007669"/>
    <property type="project" value="TreeGrafter"/>
</dbReference>
<evidence type="ECO:0000313" key="9">
    <source>
        <dbReference type="Proteomes" id="UP000001106"/>
    </source>
</evidence>
<dbReference type="GO" id="GO:0003862">
    <property type="term" value="F:3-isopropylmalate dehydrogenase activity"/>
    <property type="evidence" value="ECO:0007669"/>
    <property type="project" value="UniProtKB-EC"/>
</dbReference>
<dbReference type="GO" id="GO:0004449">
    <property type="term" value="F:isocitrate dehydrogenase (NAD+) activity"/>
    <property type="evidence" value="ECO:0007669"/>
    <property type="project" value="TreeGrafter"/>
</dbReference>
<feature type="domain" description="Isopropylmalate dehydrogenase-like" evidence="7">
    <location>
        <begin position="5"/>
        <end position="335"/>
    </location>
</feature>
<dbReference type="InterPro" id="IPR011828">
    <property type="entry name" value="LEU3_arc"/>
</dbReference>
<dbReference type="HOGENOM" id="CLU_031953_0_1_2"/>
<evidence type="ECO:0000259" key="7">
    <source>
        <dbReference type="SMART" id="SM01329"/>
    </source>
</evidence>
<dbReference type="GO" id="GO:0006102">
    <property type="term" value="P:isocitrate metabolic process"/>
    <property type="evidence" value="ECO:0007669"/>
    <property type="project" value="TreeGrafter"/>
</dbReference>
<keyword evidence="9" id="KW-1185">Reference proteome</keyword>
<keyword evidence="4" id="KW-0460">Magnesium</keyword>
<dbReference type="STRING" id="419665.Maeo_1484"/>
<dbReference type="NCBIfam" id="NF040619">
    <property type="entry name" value="AksF_Meth"/>
    <property type="match status" value="1"/>
</dbReference>
<dbReference type="Proteomes" id="UP000001106">
    <property type="component" value="Chromosome"/>
</dbReference>
<evidence type="ECO:0000256" key="6">
    <source>
        <dbReference type="ARBA" id="ARBA00023027"/>
    </source>
</evidence>
<dbReference type="Pfam" id="PF00180">
    <property type="entry name" value="Iso_dh"/>
    <property type="match status" value="1"/>
</dbReference>
<dbReference type="InterPro" id="IPR024084">
    <property type="entry name" value="IsoPropMal-DH-like_dom"/>
</dbReference>
<dbReference type="InterPro" id="IPR019818">
    <property type="entry name" value="IsoCit/isopropylmalate_DH_CS"/>
</dbReference>
<dbReference type="FunFam" id="3.40.718.10:FF:000019">
    <property type="entry name" value="Homoisocitrate dehydrogenase"/>
    <property type="match status" value="1"/>
</dbReference>
<dbReference type="GO" id="GO:0019298">
    <property type="term" value="P:coenzyme B biosynthetic process"/>
    <property type="evidence" value="ECO:0007669"/>
    <property type="project" value="UniProtKB-ARBA"/>
</dbReference>
<protein>
    <submittedName>
        <fullName evidence="8">Isopropylmalate/isohomocitrate dehydrogenase</fullName>
        <ecNumber evidence="8">1.1.1.85</ecNumber>
    </submittedName>
</protein>
<dbReference type="GO" id="GO:0051287">
    <property type="term" value="F:NAD binding"/>
    <property type="evidence" value="ECO:0007669"/>
    <property type="project" value="InterPro"/>
</dbReference>
<dbReference type="PANTHER" id="PTHR11835:SF34">
    <property type="entry name" value="ISOCITRATE DEHYDROGENASE [NAD] SUBUNIT ALPHA, MITOCHONDRIAL"/>
    <property type="match status" value="1"/>
</dbReference>
<evidence type="ECO:0000256" key="4">
    <source>
        <dbReference type="ARBA" id="ARBA00022842"/>
    </source>
</evidence>
<gene>
    <name evidence="8" type="ordered locus">Maeo_1484</name>
</gene>
<sequence length="343" mass="38475">MKIPKICVIEGDGIGKEVIPETVRILKEIGDFEFIYEHAGYECFKRCGDAIPEKTLKTAKECDAILFGAVSTPKLDETERKPYKSPILTLRKELDLYANVRPIHKLDNSDSSNNIDFIIIRENTEGLYSGVEYYDEEKELAISERHISKKGSKRIIKFAFEYAVKHHRKKVSCIHKSNILRITDGLFLNIFNEFKEKYKNEYNIEGNDYLVDATAMYILKSPQMFDVIVTTNLFGDILSDEASGLLGGLGLAPSANIGDNYGLFEPVHGSAPDIAGKGVANPIAAVLSASMMLYYLDMKEKSRLLKDAVKQVLAHKDITPDLGGNLKTKEVSDKIIEELRKIS</sequence>
<dbReference type="Gene3D" id="3.40.718.10">
    <property type="entry name" value="Isopropylmalate Dehydrogenase"/>
    <property type="match status" value="1"/>
</dbReference>
<dbReference type="SUPFAM" id="SSF53659">
    <property type="entry name" value="Isocitrate/Isopropylmalate dehydrogenase-like"/>
    <property type="match status" value="1"/>
</dbReference>
<reference evidence="8" key="1">
    <citation type="submission" date="2007-06" db="EMBL/GenBank/DDBJ databases">
        <title>Complete sequence of Methanococcus aeolicus Nankai-3.</title>
        <authorList>
            <consortium name="US DOE Joint Genome Institute"/>
            <person name="Copeland A."/>
            <person name="Lucas S."/>
            <person name="Lapidus A."/>
            <person name="Barry K."/>
            <person name="Glavina del Rio T."/>
            <person name="Dalin E."/>
            <person name="Tice H."/>
            <person name="Pitluck S."/>
            <person name="Chain P."/>
            <person name="Malfatti S."/>
            <person name="Shin M."/>
            <person name="Vergez L."/>
            <person name="Schmutz J."/>
            <person name="Larimer F."/>
            <person name="Land M."/>
            <person name="Hauser L."/>
            <person name="Kyrpides N."/>
            <person name="Lykidis A."/>
            <person name="Sieprawska-Lupa M."/>
            <person name="Whitman W.B."/>
            <person name="Richardson P."/>
        </authorList>
    </citation>
    <scope>NUCLEOTIDE SEQUENCE [LARGE SCALE GENOMIC DNA]</scope>
    <source>
        <strain evidence="8">Nankai-3</strain>
    </source>
</reference>
<evidence type="ECO:0000256" key="2">
    <source>
        <dbReference type="ARBA" id="ARBA00007769"/>
    </source>
</evidence>
<dbReference type="NCBIfam" id="TIGR02088">
    <property type="entry name" value="LEU3_arch"/>
    <property type="match status" value="1"/>
</dbReference>
<dbReference type="GO" id="GO:0000287">
    <property type="term" value="F:magnesium ion binding"/>
    <property type="evidence" value="ECO:0007669"/>
    <property type="project" value="InterPro"/>
</dbReference>
<dbReference type="AlphaFoldDB" id="A6UX38"/>
<comment type="similarity">
    <text evidence="2">Belongs to the isocitrate and isopropylmalate dehydrogenases family.</text>
</comment>
<evidence type="ECO:0000256" key="5">
    <source>
        <dbReference type="ARBA" id="ARBA00023002"/>
    </source>
</evidence>
<accession>A6UX38</accession>
<proteinExistence type="inferred from homology"/>
<evidence type="ECO:0000256" key="1">
    <source>
        <dbReference type="ARBA" id="ARBA00001946"/>
    </source>
</evidence>
<dbReference type="eggNOG" id="arCOG01163">
    <property type="taxonomic scope" value="Archaea"/>
</dbReference>
<dbReference type="SMART" id="SM01329">
    <property type="entry name" value="Iso_dh"/>
    <property type="match status" value="1"/>
</dbReference>
<keyword evidence="5 8" id="KW-0560">Oxidoreductase</keyword>
<keyword evidence="3" id="KW-0479">Metal-binding</keyword>
<dbReference type="EC" id="1.1.1.85" evidence="8"/>
<dbReference type="InterPro" id="IPR054960">
    <property type="entry name" value="HICDH"/>
</dbReference>
<evidence type="ECO:0000313" key="8">
    <source>
        <dbReference type="EMBL" id="ABR57060.1"/>
    </source>
</evidence>